<dbReference type="PANTHER" id="PTHR42852">
    <property type="entry name" value="THIOL:DISULFIDE INTERCHANGE PROTEIN DSBE"/>
    <property type="match status" value="1"/>
</dbReference>
<dbReference type="Pfam" id="PF14289">
    <property type="entry name" value="DUF4369"/>
    <property type="match status" value="1"/>
</dbReference>
<keyword evidence="5" id="KW-0175">Coiled coil</keyword>
<reference evidence="7 8" key="1">
    <citation type="journal article" date="2006" name="Int. J. Syst. Evol. Microbiol.">
        <title>Myroides pelagicus sp. nov., isolated from seawater in Thailand.</title>
        <authorList>
            <person name="Yoon J."/>
            <person name="Maneerat S."/>
            <person name="Kawai F."/>
            <person name="Yokota A."/>
        </authorList>
    </citation>
    <scope>NUCLEOTIDE SEQUENCE [LARGE SCALE GENOMIC DNA]</scope>
    <source>
        <strain evidence="7 8">SM1T</strain>
    </source>
</reference>
<evidence type="ECO:0000256" key="3">
    <source>
        <dbReference type="ARBA" id="ARBA00023157"/>
    </source>
</evidence>
<evidence type="ECO:0000259" key="6">
    <source>
        <dbReference type="PROSITE" id="PS51352"/>
    </source>
</evidence>
<dbReference type="SUPFAM" id="SSF52833">
    <property type="entry name" value="Thioredoxin-like"/>
    <property type="match status" value="1"/>
</dbReference>
<dbReference type="PROSITE" id="PS51352">
    <property type="entry name" value="THIOREDOXIN_2"/>
    <property type="match status" value="1"/>
</dbReference>
<evidence type="ECO:0000256" key="2">
    <source>
        <dbReference type="ARBA" id="ARBA00022748"/>
    </source>
</evidence>
<keyword evidence="4" id="KW-0676">Redox-active center</keyword>
<dbReference type="PROSITE" id="PS51257">
    <property type="entry name" value="PROKAR_LIPOPROTEIN"/>
    <property type="match status" value="1"/>
</dbReference>
<name>A0A7K1GJR3_9FLAO</name>
<evidence type="ECO:0000256" key="5">
    <source>
        <dbReference type="SAM" id="Coils"/>
    </source>
</evidence>
<feature type="coiled-coil region" evidence="5">
    <location>
        <begin position="133"/>
        <end position="160"/>
    </location>
</feature>
<dbReference type="InterPro" id="IPR013766">
    <property type="entry name" value="Thioredoxin_domain"/>
</dbReference>
<dbReference type="CDD" id="cd02966">
    <property type="entry name" value="TlpA_like_family"/>
    <property type="match status" value="1"/>
</dbReference>
<dbReference type="GO" id="GO:0017004">
    <property type="term" value="P:cytochrome complex assembly"/>
    <property type="evidence" value="ECO:0007669"/>
    <property type="project" value="UniProtKB-KW"/>
</dbReference>
<evidence type="ECO:0000256" key="1">
    <source>
        <dbReference type="ARBA" id="ARBA00004196"/>
    </source>
</evidence>
<gene>
    <name evidence="7" type="ORF">GJV77_04220</name>
</gene>
<sequence>MRKVLSVVALATLLTACEEKGYEINGQVSDIENGTTVYLEKLNIDNNQFIAIDSTTIKDNTFKFKGQPTNRTEQSFIHFKGETGRVPFILEDSKITVEYTKDKSLVSGGKYNKQYYSFIAKKEELTKPIVDFRTQNQEKYKEAQEKKDTATMESIKAEDKKLSEAYGEWMDNYLDTELSSIATLITYNEYARAGYLGKDELQPIFDSFSDDIKKTTIGQSLQEFISKMPEPAVKIGQKAPNFKALTPEGKELSLEEVLGKVTLIDFWASWCRPCRIENPNVVKLYNEYHDKGLNIIGVSLDSERENWLEAIEKDELTWNHISNLESWKDPIAKEYEVRGIPATFLLDENGVVIAKNLRGKKLRAKVAEILK</sequence>
<feature type="domain" description="Thioredoxin" evidence="6">
    <location>
        <begin position="233"/>
        <end position="371"/>
    </location>
</feature>
<dbReference type="GO" id="GO:0016491">
    <property type="term" value="F:oxidoreductase activity"/>
    <property type="evidence" value="ECO:0007669"/>
    <property type="project" value="InterPro"/>
</dbReference>
<dbReference type="Gene3D" id="3.40.30.10">
    <property type="entry name" value="Glutaredoxin"/>
    <property type="match status" value="1"/>
</dbReference>
<dbReference type="Pfam" id="PF00578">
    <property type="entry name" value="AhpC-TSA"/>
    <property type="match status" value="1"/>
</dbReference>
<evidence type="ECO:0000313" key="8">
    <source>
        <dbReference type="Proteomes" id="UP000488936"/>
    </source>
</evidence>
<dbReference type="OrthoDB" id="1069091at2"/>
<dbReference type="Proteomes" id="UP000488936">
    <property type="component" value="Unassembled WGS sequence"/>
</dbReference>
<dbReference type="InterPro" id="IPR050553">
    <property type="entry name" value="Thioredoxin_ResA/DsbE_sf"/>
</dbReference>
<dbReference type="GO" id="GO:0016209">
    <property type="term" value="F:antioxidant activity"/>
    <property type="evidence" value="ECO:0007669"/>
    <property type="project" value="InterPro"/>
</dbReference>
<organism evidence="7 8">
    <name type="scientific">Myroides pelagicus</name>
    <dbReference type="NCBI Taxonomy" id="270914"/>
    <lineage>
        <taxon>Bacteria</taxon>
        <taxon>Pseudomonadati</taxon>
        <taxon>Bacteroidota</taxon>
        <taxon>Flavobacteriia</taxon>
        <taxon>Flavobacteriales</taxon>
        <taxon>Flavobacteriaceae</taxon>
        <taxon>Myroides</taxon>
    </lineage>
</organism>
<dbReference type="InterPro" id="IPR000866">
    <property type="entry name" value="AhpC/TSA"/>
</dbReference>
<accession>A0A7K1GJR3</accession>
<evidence type="ECO:0000256" key="4">
    <source>
        <dbReference type="ARBA" id="ARBA00023284"/>
    </source>
</evidence>
<dbReference type="RefSeq" id="WP_155035104.1">
    <property type="nucleotide sequence ID" value="NZ_JAYMMG010000012.1"/>
</dbReference>
<dbReference type="GO" id="GO:0030313">
    <property type="term" value="C:cell envelope"/>
    <property type="evidence" value="ECO:0007669"/>
    <property type="project" value="UniProtKB-SubCell"/>
</dbReference>
<dbReference type="EMBL" id="WMJY01000006">
    <property type="protein sequence ID" value="MTH29125.1"/>
    <property type="molecule type" value="Genomic_DNA"/>
</dbReference>
<dbReference type="InterPro" id="IPR036249">
    <property type="entry name" value="Thioredoxin-like_sf"/>
</dbReference>
<comment type="subcellular location">
    <subcellularLocation>
        <location evidence="1">Cell envelope</location>
    </subcellularLocation>
</comment>
<protein>
    <submittedName>
        <fullName evidence="7">Redoxin domain-containing protein</fullName>
    </submittedName>
</protein>
<comment type="caution">
    <text evidence="7">The sequence shown here is derived from an EMBL/GenBank/DDBJ whole genome shotgun (WGS) entry which is preliminary data.</text>
</comment>
<keyword evidence="2" id="KW-0201">Cytochrome c-type biogenesis</keyword>
<proteinExistence type="predicted"/>
<dbReference type="AlphaFoldDB" id="A0A7K1GJR3"/>
<keyword evidence="8" id="KW-1185">Reference proteome</keyword>
<keyword evidence="3" id="KW-1015">Disulfide bond</keyword>
<dbReference type="PANTHER" id="PTHR42852:SF6">
    <property type="entry name" value="THIOL:DISULFIDE INTERCHANGE PROTEIN DSBE"/>
    <property type="match status" value="1"/>
</dbReference>
<dbReference type="InterPro" id="IPR025380">
    <property type="entry name" value="DUF4369"/>
</dbReference>
<evidence type="ECO:0000313" key="7">
    <source>
        <dbReference type="EMBL" id="MTH29125.1"/>
    </source>
</evidence>